<proteinExistence type="predicted"/>
<feature type="region of interest" description="Disordered" evidence="1">
    <location>
        <begin position="1"/>
        <end position="29"/>
    </location>
</feature>
<organism evidence="2 3">
    <name type="scientific">Portunus trituberculatus</name>
    <name type="common">Swimming crab</name>
    <name type="synonym">Neptunus trituberculatus</name>
    <dbReference type="NCBI Taxonomy" id="210409"/>
    <lineage>
        <taxon>Eukaryota</taxon>
        <taxon>Metazoa</taxon>
        <taxon>Ecdysozoa</taxon>
        <taxon>Arthropoda</taxon>
        <taxon>Crustacea</taxon>
        <taxon>Multicrustacea</taxon>
        <taxon>Malacostraca</taxon>
        <taxon>Eumalacostraca</taxon>
        <taxon>Eucarida</taxon>
        <taxon>Decapoda</taxon>
        <taxon>Pleocyemata</taxon>
        <taxon>Brachyura</taxon>
        <taxon>Eubrachyura</taxon>
        <taxon>Portunoidea</taxon>
        <taxon>Portunidae</taxon>
        <taxon>Portuninae</taxon>
        <taxon>Portunus</taxon>
    </lineage>
</organism>
<evidence type="ECO:0000313" key="3">
    <source>
        <dbReference type="Proteomes" id="UP000324222"/>
    </source>
</evidence>
<gene>
    <name evidence="2" type="ORF">E2C01_093431</name>
</gene>
<feature type="compositionally biased region" description="Basic residues" evidence="1">
    <location>
        <begin position="13"/>
        <end position="27"/>
    </location>
</feature>
<protein>
    <submittedName>
        <fullName evidence="2">Uncharacterized protein</fullName>
    </submittedName>
</protein>
<name>A0A5B7JMQ3_PORTR</name>
<accession>A0A5B7JMQ3</accession>
<evidence type="ECO:0000313" key="2">
    <source>
        <dbReference type="EMBL" id="MPC98080.1"/>
    </source>
</evidence>
<keyword evidence="3" id="KW-1185">Reference proteome</keyword>
<dbReference type="AlphaFoldDB" id="A0A5B7JMQ3"/>
<reference evidence="2 3" key="1">
    <citation type="submission" date="2019-05" db="EMBL/GenBank/DDBJ databases">
        <title>Another draft genome of Portunus trituberculatus and its Hox gene families provides insights of decapod evolution.</title>
        <authorList>
            <person name="Jeong J.-H."/>
            <person name="Song I."/>
            <person name="Kim S."/>
            <person name="Choi T."/>
            <person name="Kim D."/>
            <person name="Ryu S."/>
            <person name="Kim W."/>
        </authorList>
    </citation>
    <scope>NUCLEOTIDE SEQUENCE [LARGE SCALE GENOMIC DNA]</scope>
    <source>
        <tissue evidence="2">Muscle</tissue>
    </source>
</reference>
<evidence type="ECO:0000256" key="1">
    <source>
        <dbReference type="SAM" id="MobiDB-lite"/>
    </source>
</evidence>
<dbReference type="EMBL" id="VSRR010112572">
    <property type="protein sequence ID" value="MPC98080.1"/>
    <property type="molecule type" value="Genomic_DNA"/>
</dbReference>
<sequence length="79" mass="9216">MTSIEVPRVHCAPNRRRRKSSKLKTSRNRVDVAELQNTTSNLHLKELERHIRIGRAAKKTVRQRAVNIREETIPHHMGT</sequence>
<comment type="caution">
    <text evidence="2">The sequence shown here is derived from an EMBL/GenBank/DDBJ whole genome shotgun (WGS) entry which is preliminary data.</text>
</comment>
<dbReference type="Proteomes" id="UP000324222">
    <property type="component" value="Unassembled WGS sequence"/>
</dbReference>